<evidence type="ECO:0000256" key="1">
    <source>
        <dbReference type="ARBA" id="ARBA00004123"/>
    </source>
</evidence>
<sequence length="605" mass="65654">TTSLPNRVLCSSHHLHCPKRSTQHAGFPGGGGEERRRRLSMDPGDAHDLDPSRLRGKNVSFFLDFSLLCVVVGSGGAAAAKLAVWCWMWGMHDNSDDAGDGNKQFHLVASADFSHDTRMPGEFGSHLMNITPESDLVKLVAHDEPISDSNQCEANGGSASDTDMQLEVTLSTLAIQFFCRFYENVHMRGLTWQDDEYMQWVSGYHHIERTKGLSARFMNELIGVGCYSYFPFGPFGPGSTVITIPESAWAEISVGLQSMLITMLDSFLRPEHSNAMGLNNSACTLPPESVCVLVDVAVSSSVLADVAVSDTSMFDAAMPEFATVSEGVMAAAVVSNTAVSDGIMATAAVSDTAVSARVLNSTAVPDVMTDIHEAAGGNTVKKRSRSEVAVVTEHGRGPHSDKEGCAPMELPSENPKRKKSSVVMTTGQQCLQISAVQQMGVEQCGIEVCSNNLMGPSQRPYILPKKTTLPSELEKKVKEKVKPIQSKLPIFVRELKTYSVVGTGQGGCALVFCKEFASACGLPHTKKTTIHLQLEDKTKGPWPVTLIRSEHNSNQRWLTTGWNKFVTDNGLKKGDACLFQPDKSNNTQGLSMTVYLIRKSSEKEL</sequence>
<dbReference type="CDD" id="cd10017">
    <property type="entry name" value="B3_DNA"/>
    <property type="match status" value="1"/>
</dbReference>
<dbReference type="InterPro" id="IPR003340">
    <property type="entry name" value="B3_DNA-bd"/>
</dbReference>
<dbReference type="InterPro" id="IPR044837">
    <property type="entry name" value="REM16-like"/>
</dbReference>
<dbReference type="Pfam" id="PF02362">
    <property type="entry name" value="B3"/>
    <property type="match status" value="1"/>
</dbReference>
<evidence type="ECO:0000256" key="3">
    <source>
        <dbReference type="ARBA" id="ARBA00023125"/>
    </source>
</evidence>
<evidence type="ECO:0000256" key="5">
    <source>
        <dbReference type="ARBA" id="ARBA00023242"/>
    </source>
</evidence>
<dbReference type="GO" id="GO:0005634">
    <property type="term" value="C:nucleus"/>
    <property type="evidence" value="ECO:0007669"/>
    <property type="project" value="UniProtKB-SubCell"/>
</dbReference>
<name>A0A453Q3R5_AEGTS</name>
<dbReference type="Gene3D" id="2.40.330.10">
    <property type="entry name" value="DNA-binding pseudobarrel domain"/>
    <property type="match status" value="1"/>
</dbReference>
<dbReference type="GO" id="GO:0003677">
    <property type="term" value="F:DNA binding"/>
    <property type="evidence" value="ECO:0007669"/>
    <property type="project" value="UniProtKB-KW"/>
</dbReference>
<evidence type="ECO:0000259" key="7">
    <source>
        <dbReference type="PROSITE" id="PS50863"/>
    </source>
</evidence>
<dbReference type="SUPFAM" id="SSF101936">
    <property type="entry name" value="DNA-binding pseudobarrel domain"/>
    <property type="match status" value="1"/>
</dbReference>
<dbReference type="PANTHER" id="PTHR31391">
    <property type="entry name" value="B3 DOMAIN-CONTAINING PROTEIN OS11G0197600-RELATED"/>
    <property type="match status" value="1"/>
</dbReference>
<evidence type="ECO:0000313" key="9">
    <source>
        <dbReference type="Proteomes" id="UP000015105"/>
    </source>
</evidence>
<reference evidence="8" key="3">
    <citation type="journal article" date="2017" name="Nature">
        <title>Genome sequence of the progenitor of the wheat D genome Aegilops tauschii.</title>
        <authorList>
            <person name="Luo M.C."/>
            <person name="Gu Y.Q."/>
            <person name="Puiu D."/>
            <person name="Wang H."/>
            <person name="Twardziok S.O."/>
            <person name="Deal K.R."/>
            <person name="Huo N."/>
            <person name="Zhu T."/>
            <person name="Wang L."/>
            <person name="Wang Y."/>
            <person name="McGuire P.E."/>
            <person name="Liu S."/>
            <person name="Long H."/>
            <person name="Ramasamy R.K."/>
            <person name="Rodriguez J.C."/>
            <person name="Van S.L."/>
            <person name="Yuan L."/>
            <person name="Wang Z."/>
            <person name="Xia Z."/>
            <person name="Xiao L."/>
            <person name="Anderson O.D."/>
            <person name="Ouyang S."/>
            <person name="Liang Y."/>
            <person name="Zimin A.V."/>
            <person name="Pertea G."/>
            <person name="Qi P."/>
            <person name="Bennetzen J.L."/>
            <person name="Dai X."/>
            <person name="Dawson M.W."/>
            <person name="Muller H.G."/>
            <person name="Kugler K."/>
            <person name="Rivarola-Duarte L."/>
            <person name="Spannagl M."/>
            <person name="Mayer K.F.X."/>
            <person name="Lu F.H."/>
            <person name="Bevan M.W."/>
            <person name="Leroy P."/>
            <person name="Li P."/>
            <person name="You F.M."/>
            <person name="Sun Q."/>
            <person name="Liu Z."/>
            <person name="Lyons E."/>
            <person name="Wicker T."/>
            <person name="Salzberg S.L."/>
            <person name="Devos K.M."/>
            <person name="Dvorak J."/>
        </authorList>
    </citation>
    <scope>NUCLEOTIDE SEQUENCE [LARGE SCALE GENOMIC DNA]</scope>
    <source>
        <strain evidence="8">cv. AL8/78</strain>
    </source>
</reference>
<evidence type="ECO:0000313" key="8">
    <source>
        <dbReference type="EnsemblPlants" id="AET6Gv20969100.2"/>
    </source>
</evidence>
<protein>
    <recommendedName>
        <fullName evidence="7">TF-B3 domain-containing protein</fullName>
    </recommendedName>
</protein>
<keyword evidence="5" id="KW-0539">Nucleus</keyword>
<evidence type="ECO:0000256" key="4">
    <source>
        <dbReference type="ARBA" id="ARBA00023163"/>
    </source>
</evidence>
<evidence type="ECO:0000256" key="2">
    <source>
        <dbReference type="ARBA" id="ARBA00023015"/>
    </source>
</evidence>
<reference evidence="9" key="2">
    <citation type="journal article" date="2017" name="Nat. Plants">
        <title>The Aegilops tauschii genome reveals multiple impacts of transposons.</title>
        <authorList>
            <person name="Zhao G."/>
            <person name="Zou C."/>
            <person name="Li K."/>
            <person name="Wang K."/>
            <person name="Li T."/>
            <person name="Gao L."/>
            <person name="Zhang X."/>
            <person name="Wang H."/>
            <person name="Yang Z."/>
            <person name="Liu X."/>
            <person name="Jiang W."/>
            <person name="Mao L."/>
            <person name="Kong X."/>
            <person name="Jiao Y."/>
            <person name="Jia J."/>
        </authorList>
    </citation>
    <scope>NUCLEOTIDE SEQUENCE [LARGE SCALE GENOMIC DNA]</scope>
    <source>
        <strain evidence="9">cv. AL8/78</strain>
    </source>
</reference>
<dbReference type="EnsemblPlants" id="AET6Gv20969100.2">
    <property type="protein sequence ID" value="AET6Gv20969100.2"/>
    <property type="gene ID" value="AET6Gv20969100"/>
</dbReference>
<dbReference type="PANTHER" id="PTHR31391:SF121">
    <property type="entry name" value="B3 DOMAIN-CONTAINING PROTEIN OS08G0325100-RELATED"/>
    <property type="match status" value="1"/>
</dbReference>
<comment type="subcellular location">
    <subcellularLocation>
        <location evidence="1">Nucleus</location>
    </subcellularLocation>
</comment>
<proteinExistence type="predicted"/>
<feature type="compositionally biased region" description="Basic and acidic residues" evidence="6">
    <location>
        <begin position="393"/>
        <end position="404"/>
    </location>
</feature>
<feature type="domain" description="TF-B3" evidence="7">
    <location>
        <begin position="495"/>
        <end position="600"/>
    </location>
</feature>
<organism evidence="8 9">
    <name type="scientific">Aegilops tauschii subsp. strangulata</name>
    <name type="common">Goatgrass</name>
    <dbReference type="NCBI Taxonomy" id="200361"/>
    <lineage>
        <taxon>Eukaryota</taxon>
        <taxon>Viridiplantae</taxon>
        <taxon>Streptophyta</taxon>
        <taxon>Embryophyta</taxon>
        <taxon>Tracheophyta</taxon>
        <taxon>Spermatophyta</taxon>
        <taxon>Magnoliopsida</taxon>
        <taxon>Liliopsida</taxon>
        <taxon>Poales</taxon>
        <taxon>Poaceae</taxon>
        <taxon>BOP clade</taxon>
        <taxon>Pooideae</taxon>
        <taxon>Triticodae</taxon>
        <taxon>Triticeae</taxon>
        <taxon>Triticinae</taxon>
        <taxon>Aegilops</taxon>
    </lineage>
</organism>
<feature type="region of interest" description="Disordered" evidence="6">
    <location>
        <begin position="377"/>
        <end position="420"/>
    </location>
</feature>
<dbReference type="SMART" id="SM01019">
    <property type="entry name" value="B3"/>
    <property type="match status" value="1"/>
</dbReference>
<feature type="region of interest" description="Disordered" evidence="6">
    <location>
        <begin position="21"/>
        <end position="50"/>
    </location>
</feature>
<evidence type="ECO:0000256" key="6">
    <source>
        <dbReference type="SAM" id="MobiDB-lite"/>
    </source>
</evidence>
<feature type="compositionally biased region" description="Basic and acidic residues" evidence="6">
    <location>
        <begin position="32"/>
        <end position="50"/>
    </location>
</feature>
<keyword evidence="4" id="KW-0804">Transcription</keyword>
<dbReference type="AlphaFoldDB" id="A0A453Q3R5"/>
<dbReference type="PROSITE" id="PS50863">
    <property type="entry name" value="B3"/>
    <property type="match status" value="1"/>
</dbReference>
<reference evidence="9" key="1">
    <citation type="journal article" date="2014" name="Science">
        <title>Ancient hybridizations among the ancestral genomes of bread wheat.</title>
        <authorList>
            <consortium name="International Wheat Genome Sequencing Consortium,"/>
            <person name="Marcussen T."/>
            <person name="Sandve S.R."/>
            <person name="Heier L."/>
            <person name="Spannagl M."/>
            <person name="Pfeifer M."/>
            <person name="Jakobsen K.S."/>
            <person name="Wulff B.B."/>
            <person name="Steuernagel B."/>
            <person name="Mayer K.F."/>
            <person name="Olsen O.A."/>
        </authorList>
    </citation>
    <scope>NUCLEOTIDE SEQUENCE [LARGE SCALE GENOMIC DNA]</scope>
    <source>
        <strain evidence="9">cv. AL8/78</strain>
    </source>
</reference>
<reference evidence="8" key="4">
    <citation type="submission" date="2019-03" db="UniProtKB">
        <authorList>
            <consortium name="EnsemblPlants"/>
        </authorList>
    </citation>
    <scope>IDENTIFICATION</scope>
</reference>
<dbReference type="Gramene" id="AET6Gv20969100.2">
    <property type="protein sequence ID" value="AET6Gv20969100.2"/>
    <property type="gene ID" value="AET6Gv20969100"/>
</dbReference>
<keyword evidence="9" id="KW-1185">Reference proteome</keyword>
<accession>A0A453Q3R5</accession>
<keyword evidence="3" id="KW-0238">DNA-binding</keyword>
<reference evidence="8" key="5">
    <citation type="journal article" date="2021" name="G3 (Bethesda)">
        <title>Aegilops tauschii genome assembly Aet v5.0 features greater sequence contiguity and improved annotation.</title>
        <authorList>
            <person name="Wang L."/>
            <person name="Zhu T."/>
            <person name="Rodriguez J.C."/>
            <person name="Deal K.R."/>
            <person name="Dubcovsky J."/>
            <person name="McGuire P.E."/>
            <person name="Lux T."/>
            <person name="Spannagl M."/>
            <person name="Mayer K.F.X."/>
            <person name="Baldrich P."/>
            <person name="Meyers B.C."/>
            <person name="Huo N."/>
            <person name="Gu Y.Q."/>
            <person name="Zhou H."/>
            <person name="Devos K.M."/>
            <person name="Bennetzen J.L."/>
            <person name="Unver T."/>
            <person name="Budak H."/>
            <person name="Gulick P.J."/>
            <person name="Galiba G."/>
            <person name="Kalapos B."/>
            <person name="Nelson D.R."/>
            <person name="Li P."/>
            <person name="You F.M."/>
            <person name="Luo M.C."/>
            <person name="Dvorak J."/>
        </authorList>
    </citation>
    <scope>NUCLEOTIDE SEQUENCE [LARGE SCALE GENOMIC DNA]</scope>
    <source>
        <strain evidence="8">cv. AL8/78</strain>
    </source>
</reference>
<keyword evidence="2" id="KW-0805">Transcription regulation</keyword>
<dbReference type="InterPro" id="IPR015300">
    <property type="entry name" value="DNA-bd_pseudobarrel_sf"/>
</dbReference>
<dbReference type="Proteomes" id="UP000015105">
    <property type="component" value="Chromosome 6D"/>
</dbReference>